<proteinExistence type="predicted"/>
<organism evidence="2 3">
    <name type="scientific">Exophiala bonariae</name>
    <dbReference type="NCBI Taxonomy" id="1690606"/>
    <lineage>
        <taxon>Eukaryota</taxon>
        <taxon>Fungi</taxon>
        <taxon>Dikarya</taxon>
        <taxon>Ascomycota</taxon>
        <taxon>Pezizomycotina</taxon>
        <taxon>Eurotiomycetes</taxon>
        <taxon>Chaetothyriomycetidae</taxon>
        <taxon>Chaetothyriales</taxon>
        <taxon>Herpotrichiellaceae</taxon>
        <taxon>Exophiala</taxon>
    </lineage>
</organism>
<dbReference type="Proteomes" id="UP001358417">
    <property type="component" value="Unassembled WGS sequence"/>
</dbReference>
<keyword evidence="3" id="KW-1185">Reference proteome</keyword>
<evidence type="ECO:0000313" key="2">
    <source>
        <dbReference type="EMBL" id="KAK5053063.1"/>
    </source>
</evidence>
<reference evidence="2 3" key="1">
    <citation type="submission" date="2023-08" db="EMBL/GenBank/DDBJ databases">
        <title>Black Yeasts Isolated from many extreme environments.</title>
        <authorList>
            <person name="Coleine C."/>
            <person name="Stajich J.E."/>
            <person name="Selbmann L."/>
        </authorList>
    </citation>
    <scope>NUCLEOTIDE SEQUENCE [LARGE SCALE GENOMIC DNA]</scope>
    <source>
        <strain evidence="2 3">CCFEE 5792</strain>
    </source>
</reference>
<dbReference type="AlphaFoldDB" id="A0AAV9NA03"/>
<accession>A0AAV9NA03</accession>
<sequence length="118" mass="13213">MSGLLQRLQRRVWKIAVLLLLFIDFLNILAAQHALGRIRPIVAQSGSWDDSKGALRQLDALLDSLHVNWTIVLDGTTHTDEIAKQPGSTGWIATPRGTTELRRIPYLSRMRNLSSQTA</sequence>
<dbReference type="EMBL" id="JAVRRD010000012">
    <property type="protein sequence ID" value="KAK5053063.1"/>
    <property type="molecule type" value="Genomic_DNA"/>
</dbReference>
<dbReference type="GeneID" id="89970249"/>
<evidence type="ECO:0000313" key="3">
    <source>
        <dbReference type="Proteomes" id="UP001358417"/>
    </source>
</evidence>
<gene>
    <name evidence="2" type="ORF">LTR84_002037</name>
</gene>
<keyword evidence="1" id="KW-1133">Transmembrane helix</keyword>
<dbReference type="InterPro" id="IPR021047">
    <property type="entry name" value="Mannosyltransferase_CMT1"/>
</dbReference>
<protein>
    <submittedName>
        <fullName evidence="2">Uncharacterized protein</fullName>
    </submittedName>
</protein>
<dbReference type="Pfam" id="PF11735">
    <property type="entry name" value="CAP59_mtransfer"/>
    <property type="match status" value="1"/>
</dbReference>
<name>A0AAV9NA03_9EURO</name>
<dbReference type="RefSeq" id="XP_064706505.1">
    <property type="nucleotide sequence ID" value="XM_064845651.1"/>
</dbReference>
<keyword evidence="1" id="KW-0472">Membrane</keyword>
<evidence type="ECO:0000256" key="1">
    <source>
        <dbReference type="SAM" id="Phobius"/>
    </source>
</evidence>
<feature type="transmembrane region" description="Helical" evidence="1">
    <location>
        <begin position="12"/>
        <end position="31"/>
    </location>
</feature>
<comment type="caution">
    <text evidence="2">The sequence shown here is derived from an EMBL/GenBank/DDBJ whole genome shotgun (WGS) entry which is preliminary data.</text>
</comment>
<keyword evidence="1" id="KW-0812">Transmembrane</keyword>